<accession>A0A1X6YDM3</accession>
<organism evidence="1 2">
    <name type="scientific">Roseivivax jejudonensis</name>
    <dbReference type="NCBI Taxonomy" id="1529041"/>
    <lineage>
        <taxon>Bacteria</taxon>
        <taxon>Pseudomonadati</taxon>
        <taxon>Pseudomonadota</taxon>
        <taxon>Alphaproteobacteria</taxon>
        <taxon>Rhodobacterales</taxon>
        <taxon>Roseobacteraceae</taxon>
        <taxon>Roseivivax</taxon>
    </lineage>
</organism>
<dbReference type="RefSeq" id="WP_085790336.1">
    <property type="nucleotide sequence ID" value="NZ_FWFK01000001.1"/>
</dbReference>
<dbReference type="Proteomes" id="UP000193570">
    <property type="component" value="Unassembled WGS sequence"/>
</dbReference>
<gene>
    <name evidence="1" type="ORF">ROJ8625_00596</name>
</gene>
<evidence type="ECO:0000313" key="1">
    <source>
        <dbReference type="EMBL" id="SLN17958.1"/>
    </source>
</evidence>
<dbReference type="EMBL" id="FWFK01000001">
    <property type="protein sequence ID" value="SLN17958.1"/>
    <property type="molecule type" value="Genomic_DNA"/>
</dbReference>
<sequence length="206" mass="22545">MPLQNRVTPAGEILALDMRGTLMGNRGILHDDDRRLGAARWRHRAWIACRLSFRGRRRAVMTPGRYTELFFTDEAVAFAAGHRPCAECRRADYLRFRAAFAAAHPELGPAPRAAEMDRVLHAARIEPGSRAQRRFLAAAETLPPGTFVLSSEGAPCLLLAEGAALWSVAGYRAVPRPLGQVTVMTPEPIVRAVSAGYDAASEARFP</sequence>
<reference evidence="1 2" key="1">
    <citation type="submission" date="2017-03" db="EMBL/GenBank/DDBJ databases">
        <authorList>
            <person name="Afonso C.L."/>
            <person name="Miller P.J."/>
            <person name="Scott M.A."/>
            <person name="Spackman E."/>
            <person name="Goraichik I."/>
            <person name="Dimitrov K.M."/>
            <person name="Suarez D.L."/>
            <person name="Swayne D.E."/>
        </authorList>
    </citation>
    <scope>NUCLEOTIDE SEQUENCE [LARGE SCALE GENOMIC DNA]</scope>
    <source>
        <strain evidence="1 2">CECT 8625</strain>
    </source>
</reference>
<proteinExistence type="predicted"/>
<name>A0A1X6YDM3_9RHOB</name>
<evidence type="ECO:0000313" key="2">
    <source>
        <dbReference type="Proteomes" id="UP000193570"/>
    </source>
</evidence>
<dbReference type="OrthoDB" id="894286at2"/>
<protein>
    <submittedName>
        <fullName evidence="1">Uncharacterized protein</fullName>
    </submittedName>
</protein>
<dbReference type="AlphaFoldDB" id="A0A1X6YDM3"/>
<keyword evidence="2" id="KW-1185">Reference proteome</keyword>